<dbReference type="EMBL" id="CACVKT020007840">
    <property type="protein sequence ID" value="CAC5411248.1"/>
    <property type="molecule type" value="Genomic_DNA"/>
</dbReference>
<sequence length="178" mass="19934">MTSPVQILQRYRDVVEEKRNVNQQINKLQRKLIALDQKENFLKETLLNQSSSKQTMSNTKVSTSQPLPNLHGPSVNQSSSKQTMFNTKVSTSQPLPNLPGPSGLKSTDHPGPSGIVQQSEVQKQTPKMIKDDSDTAMAAIELDFSSAEEDPLPVFKKTRIYPCSIRFRFRTSSKEKTA</sequence>
<gene>
    <name evidence="3" type="ORF">MCOR_44362</name>
</gene>
<evidence type="ECO:0000313" key="4">
    <source>
        <dbReference type="Proteomes" id="UP000507470"/>
    </source>
</evidence>
<dbReference type="Proteomes" id="UP000507470">
    <property type="component" value="Unassembled WGS sequence"/>
</dbReference>
<reference evidence="3 4" key="1">
    <citation type="submission" date="2020-06" db="EMBL/GenBank/DDBJ databases">
        <authorList>
            <person name="Li R."/>
            <person name="Bekaert M."/>
        </authorList>
    </citation>
    <scope>NUCLEOTIDE SEQUENCE [LARGE SCALE GENOMIC DNA]</scope>
    <source>
        <strain evidence="4">wild</strain>
    </source>
</reference>
<protein>
    <submittedName>
        <fullName evidence="3">Uncharacterized protein</fullName>
    </submittedName>
</protein>
<keyword evidence="4" id="KW-1185">Reference proteome</keyword>
<proteinExistence type="predicted"/>
<organism evidence="3 4">
    <name type="scientific">Mytilus coruscus</name>
    <name type="common">Sea mussel</name>
    <dbReference type="NCBI Taxonomy" id="42192"/>
    <lineage>
        <taxon>Eukaryota</taxon>
        <taxon>Metazoa</taxon>
        <taxon>Spiralia</taxon>
        <taxon>Lophotrochozoa</taxon>
        <taxon>Mollusca</taxon>
        <taxon>Bivalvia</taxon>
        <taxon>Autobranchia</taxon>
        <taxon>Pteriomorphia</taxon>
        <taxon>Mytilida</taxon>
        <taxon>Mytiloidea</taxon>
        <taxon>Mytilidae</taxon>
        <taxon>Mytilinae</taxon>
        <taxon>Mytilus</taxon>
    </lineage>
</organism>
<feature type="region of interest" description="Disordered" evidence="2">
    <location>
        <begin position="47"/>
        <end position="129"/>
    </location>
</feature>
<accession>A0A6J8DRJ7</accession>
<dbReference type="OrthoDB" id="10486393at2759"/>
<feature type="compositionally biased region" description="Polar residues" evidence="2">
    <location>
        <begin position="115"/>
        <end position="125"/>
    </location>
</feature>
<evidence type="ECO:0000313" key="3">
    <source>
        <dbReference type="EMBL" id="CAC5411248.1"/>
    </source>
</evidence>
<feature type="compositionally biased region" description="Polar residues" evidence="2">
    <location>
        <begin position="74"/>
        <end position="95"/>
    </location>
</feature>
<feature type="compositionally biased region" description="Polar residues" evidence="2">
    <location>
        <begin position="47"/>
        <end position="67"/>
    </location>
</feature>
<feature type="coiled-coil region" evidence="1">
    <location>
        <begin position="11"/>
        <end position="45"/>
    </location>
</feature>
<dbReference type="AlphaFoldDB" id="A0A6J8DRJ7"/>
<keyword evidence="1" id="KW-0175">Coiled coil</keyword>
<evidence type="ECO:0000256" key="2">
    <source>
        <dbReference type="SAM" id="MobiDB-lite"/>
    </source>
</evidence>
<name>A0A6J8DRJ7_MYTCO</name>
<evidence type="ECO:0000256" key="1">
    <source>
        <dbReference type="SAM" id="Coils"/>
    </source>
</evidence>